<dbReference type="AlphaFoldDB" id="A0A6B8M8U5"/>
<accession>A0A6B8M8U5</accession>
<proteinExistence type="predicted"/>
<sequence length="274" mass="30508">MSFLTKLFARIFPGAARATASYRRDIPAALLGNETNWRMAREMLARLETAGLRIRPGLDRDLIVFRFLLSVEYWCEGDDLAAWAAETKNSFDIIGFWNLARETDAFHGLEDIGAVAPKLAFLDPDAMDAMLEAHRFSIFENAAAICFINEHFPGQYAPEHVEAFMALAVGDLSIQDVTETRGEGEEELVGRVTLADGRTESFTMRAEKRPDPTPLFETMNAIAALQGAGRFIAVVSAGEDLIVVRLQPEEKIAFRAWADRQYCAAGPLPVDWFD</sequence>
<protein>
    <submittedName>
        <fullName evidence="1">Uncharacterized protein</fullName>
    </submittedName>
</protein>
<name>A0A6B8M8U5_9HYPH</name>
<reference evidence="1 2" key="1">
    <citation type="submission" date="2019-09" db="EMBL/GenBank/DDBJ databases">
        <title>Isolation and complete genome sequencing of Methylocystis species.</title>
        <authorList>
            <person name="Rumah B.L."/>
            <person name="Stead C.E."/>
            <person name="Stevens B.C."/>
            <person name="Minton N.P."/>
            <person name="Grosse-Honebrink A."/>
            <person name="Zhang Y."/>
        </authorList>
    </citation>
    <scope>NUCLEOTIDE SEQUENCE [LARGE SCALE GENOMIC DNA]</scope>
    <source>
        <strain evidence="1 2">BRCS2</strain>
    </source>
</reference>
<evidence type="ECO:0000313" key="2">
    <source>
        <dbReference type="Proteomes" id="UP000422569"/>
    </source>
</evidence>
<keyword evidence="2" id="KW-1185">Reference proteome</keyword>
<dbReference type="RefSeq" id="WP_154419737.1">
    <property type="nucleotide sequence ID" value="NZ_CP044331.1"/>
</dbReference>
<dbReference type="EMBL" id="CP044331">
    <property type="protein sequence ID" value="QGM97130.1"/>
    <property type="molecule type" value="Genomic_DNA"/>
</dbReference>
<dbReference type="KEGG" id="mpar:F7D14_06325"/>
<evidence type="ECO:0000313" key="1">
    <source>
        <dbReference type="EMBL" id="QGM97130.1"/>
    </source>
</evidence>
<organism evidence="1 2">
    <name type="scientific">Methylocystis parvus</name>
    <dbReference type="NCBI Taxonomy" id="134"/>
    <lineage>
        <taxon>Bacteria</taxon>
        <taxon>Pseudomonadati</taxon>
        <taxon>Pseudomonadota</taxon>
        <taxon>Alphaproteobacteria</taxon>
        <taxon>Hyphomicrobiales</taxon>
        <taxon>Methylocystaceae</taxon>
        <taxon>Methylocystis</taxon>
    </lineage>
</organism>
<dbReference type="Proteomes" id="UP000422569">
    <property type="component" value="Chromosome"/>
</dbReference>
<gene>
    <name evidence="1" type="ORF">F7D14_06325</name>
</gene>